<comment type="caution">
    <text evidence="2">The sequence shown here is derived from an EMBL/GenBank/DDBJ whole genome shotgun (WGS) entry which is preliminary data.</text>
</comment>
<sequence>MLCQNCNKQEADKIFVINQMGKQYYIHLCSDCLHEMWKYANSAGQGEFFKMFSGWWPGKEEPRQSGTNPFPDSAEKDLKTRRRLAALHERLREAAEQENYEEAARLRDHIAAVEREACTHES</sequence>
<dbReference type="PANTHER" id="PTHR38430">
    <property type="entry name" value="PROTEIN-ARGININE KINASE ACTIVATOR PROTEIN"/>
    <property type="match status" value="1"/>
</dbReference>
<dbReference type="GO" id="GO:1990170">
    <property type="term" value="P:stress response to cadmium ion"/>
    <property type="evidence" value="ECO:0007669"/>
    <property type="project" value="TreeGrafter"/>
</dbReference>
<dbReference type="EMBL" id="JACRYT010000006">
    <property type="protein sequence ID" value="MBC6679765.1"/>
    <property type="molecule type" value="Genomic_DNA"/>
</dbReference>
<dbReference type="InterPro" id="IPR025542">
    <property type="entry name" value="YacH"/>
</dbReference>
<name>A0A923SQR0_9FIRM</name>
<dbReference type="Proteomes" id="UP000602647">
    <property type="component" value="Unassembled WGS sequence"/>
</dbReference>
<evidence type="ECO:0000313" key="3">
    <source>
        <dbReference type="Proteomes" id="UP000602647"/>
    </source>
</evidence>
<dbReference type="GO" id="GO:0046870">
    <property type="term" value="F:cadmium ion binding"/>
    <property type="evidence" value="ECO:0007669"/>
    <property type="project" value="TreeGrafter"/>
</dbReference>
<accession>A0A923SQR0</accession>
<evidence type="ECO:0000259" key="1">
    <source>
        <dbReference type="PROSITE" id="PS50151"/>
    </source>
</evidence>
<organism evidence="2 3">
    <name type="scientific">Zhenpiania hominis</name>
    <dbReference type="NCBI Taxonomy" id="2763644"/>
    <lineage>
        <taxon>Bacteria</taxon>
        <taxon>Bacillati</taxon>
        <taxon>Bacillota</taxon>
        <taxon>Clostridia</taxon>
        <taxon>Peptostreptococcales</taxon>
        <taxon>Anaerovoracaceae</taxon>
        <taxon>Zhenpiania</taxon>
    </lineage>
</organism>
<dbReference type="GO" id="GO:0050897">
    <property type="term" value="F:cobalt ion binding"/>
    <property type="evidence" value="ECO:0007669"/>
    <property type="project" value="TreeGrafter"/>
</dbReference>
<proteinExistence type="predicted"/>
<keyword evidence="3" id="KW-1185">Reference proteome</keyword>
<dbReference type="GO" id="GO:0005507">
    <property type="term" value="F:copper ion binding"/>
    <property type="evidence" value="ECO:0007669"/>
    <property type="project" value="TreeGrafter"/>
</dbReference>
<evidence type="ECO:0000313" key="2">
    <source>
        <dbReference type="EMBL" id="MBC6679765.1"/>
    </source>
</evidence>
<dbReference type="AlphaFoldDB" id="A0A923SQR0"/>
<dbReference type="PANTHER" id="PTHR38430:SF1">
    <property type="entry name" value="PROTEIN-ARGININE KINASE ACTIVATOR PROTEIN"/>
    <property type="match status" value="1"/>
</dbReference>
<dbReference type="RefSeq" id="WP_187302868.1">
    <property type="nucleotide sequence ID" value="NZ_CBCTON010000030.1"/>
</dbReference>
<dbReference type="GO" id="GO:1990169">
    <property type="term" value="P:stress response to copper ion"/>
    <property type="evidence" value="ECO:0007669"/>
    <property type="project" value="TreeGrafter"/>
</dbReference>
<dbReference type="Gene3D" id="4.10.860.10">
    <property type="entry name" value="UVR domain"/>
    <property type="match status" value="1"/>
</dbReference>
<dbReference type="InterPro" id="IPR036876">
    <property type="entry name" value="UVR_dom_sf"/>
</dbReference>
<gene>
    <name evidence="2" type="ORF">H9L42_07985</name>
</gene>
<dbReference type="GO" id="GO:0008270">
    <property type="term" value="F:zinc ion binding"/>
    <property type="evidence" value="ECO:0007669"/>
    <property type="project" value="TreeGrafter"/>
</dbReference>
<protein>
    <submittedName>
        <fullName evidence="2">UvrB/UvrC motif-containing protein</fullName>
    </submittedName>
</protein>
<dbReference type="PROSITE" id="PS50151">
    <property type="entry name" value="UVR"/>
    <property type="match status" value="1"/>
</dbReference>
<dbReference type="Pfam" id="PF02151">
    <property type="entry name" value="UVR"/>
    <property type="match status" value="1"/>
</dbReference>
<feature type="domain" description="UVR" evidence="1">
    <location>
        <begin position="81"/>
        <end position="116"/>
    </location>
</feature>
<dbReference type="InterPro" id="IPR001943">
    <property type="entry name" value="UVR_dom"/>
</dbReference>
<dbReference type="SUPFAM" id="SSF46600">
    <property type="entry name" value="C-terminal UvrC-binding domain of UvrB"/>
    <property type="match status" value="1"/>
</dbReference>
<reference evidence="2" key="1">
    <citation type="submission" date="2020-08" db="EMBL/GenBank/DDBJ databases">
        <title>Genome public.</title>
        <authorList>
            <person name="Liu C."/>
            <person name="Sun Q."/>
        </authorList>
    </citation>
    <scope>NUCLEOTIDE SEQUENCE</scope>
    <source>
        <strain evidence="2">BX12</strain>
    </source>
</reference>